<accession>A0A927FC83</accession>
<dbReference type="GO" id="GO:0008835">
    <property type="term" value="F:diaminohydroxyphosphoribosylaminopyrimidine deaminase activity"/>
    <property type="evidence" value="ECO:0007669"/>
    <property type="project" value="TreeGrafter"/>
</dbReference>
<dbReference type="PANTHER" id="PTHR11079:SF162">
    <property type="entry name" value="RIBOFLAVIN BIOSYNTHESIS PROTEIN PYRD, CHLOROPLASTIC"/>
    <property type="match status" value="1"/>
</dbReference>
<dbReference type="RefSeq" id="WP_191618760.1">
    <property type="nucleotide sequence ID" value="NZ_JACYFG010000051.1"/>
</dbReference>
<dbReference type="SUPFAM" id="SSF53927">
    <property type="entry name" value="Cytidine deaminase-like"/>
    <property type="match status" value="1"/>
</dbReference>
<dbReference type="PROSITE" id="PS51747">
    <property type="entry name" value="CYT_DCMP_DEAMINASES_2"/>
    <property type="match status" value="1"/>
</dbReference>
<dbReference type="AlphaFoldDB" id="A0A927FC83"/>
<comment type="caution">
    <text evidence="2">The sequence shown here is derived from an EMBL/GenBank/DDBJ whole genome shotgun (WGS) entry which is preliminary data.</text>
</comment>
<dbReference type="Gene3D" id="3.40.140.10">
    <property type="entry name" value="Cytidine Deaminase, domain 2"/>
    <property type="match status" value="1"/>
</dbReference>
<sequence length="160" mass="16691">MEQIQRDESFMRAAVCEAVRGDPVKTSPNPRVGAVIVENGEIVAKGHFEKDGGPHAERQAFAALGRKPAEGAVIYVTLEPCSTKGRTGACTDAILESGIKRVVVGASDPTPEHRGNATRVLRDAGVEVLAGVLEAECAALNPGYRGHSTDKSAKSGKGDA</sequence>
<name>A0A927FC83_9BACT</name>
<dbReference type="Pfam" id="PF00383">
    <property type="entry name" value="dCMP_cyt_deam_1"/>
    <property type="match status" value="1"/>
</dbReference>
<feature type="domain" description="CMP/dCMP-type deaminase" evidence="1">
    <location>
        <begin position="5"/>
        <end position="129"/>
    </location>
</feature>
<dbReference type="InterPro" id="IPR002125">
    <property type="entry name" value="CMP_dCMP_dom"/>
</dbReference>
<keyword evidence="3" id="KW-1185">Reference proteome</keyword>
<proteinExistence type="predicted"/>
<dbReference type="CDD" id="cd01284">
    <property type="entry name" value="Riboflavin_deaminase-reductase"/>
    <property type="match status" value="1"/>
</dbReference>
<evidence type="ECO:0000313" key="2">
    <source>
        <dbReference type="EMBL" id="MBD5781676.1"/>
    </source>
</evidence>
<gene>
    <name evidence="2" type="ORF">IEN85_19405</name>
</gene>
<evidence type="ECO:0000313" key="3">
    <source>
        <dbReference type="Proteomes" id="UP000622317"/>
    </source>
</evidence>
<evidence type="ECO:0000259" key="1">
    <source>
        <dbReference type="PROSITE" id="PS51747"/>
    </source>
</evidence>
<protein>
    <recommendedName>
        <fullName evidence="1">CMP/dCMP-type deaminase domain-containing protein</fullName>
    </recommendedName>
</protein>
<reference evidence="2" key="1">
    <citation type="submission" date="2020-09" db="EMBL/GenBank/DDBJ databases">
        <title>Pelagicoccus enzymogenes sp. nov. with an EPS production, isolated from marine sediment.</title>
        <authorList>
            <person name="Feng X."/>
        </authorList>
    </citation>
    <scope>NUCLEOTIDE SEQUENCE</scope>
    <source>
        <strain evidence="2">NFK12</strain>
    </source>
</reference>
<organism evidence="2 3">
    <name type="scientific">Pelagicoccus enzymogenes</name>
    <dbReference type="NCBI Taxonomy" id="2773457"/>
    <lineage>
        <taxon>Bacteria</taxon>
        <taxon>Pseudomonadati</taxon>
        <taxon>Verrucomicrobiota</taxon>
        <taxon>Opitutia</taxon>
        <taxon>Puniceicoccales</taxon>
        <taxon>Pelagicoccaceae</taxon>
        <taxon>Pelagicoccus</taxon>
    </lineage>
</organism>
<dbReference type="EMBL" id="JACYFG010000051">
    <property type="protein sequence ID" value="MBD5781676.1"/>
    <property type="molecule type" value="Genomic_DNA"/>
</dbReference>
<dbReference type="PANTHER" id="PTHR11079">
    <property type="entry name" value="CYTOSINE DEAMINASE FAMILY MEMBER"/>
    <property type="match status" value="1"/>
</dbReference>
<dbReference type="Proteomes" id="UP000622317">
    <property type="component" value="Unassembled WGS sequence"/>
</dbReference>
<dbReference type="InterPro" id="IPR016193">
    <property type="entry name" value="Cytidine_deaminase-like"/>
</dbReference>